<evidence type="ECO:0000313" key="1">
    <source>
        <dbReference type="EMBL" id="AKQ65498.1"/>
    </source>
</evidence>
<dbReference type="PATRIC" id="fig|1297742.4.peg.2433"/>
<evidence type="ECO:0000313" key="2">
    <source>
        <dbReference type="Proteomes" id="UP000009026"/>
    </source>
</evidence>
<dbReference type="AlphaFoldDB" id="A0A0H4WV94"/>
<reference evidence="1 2" key="1">
    <citation type="journal article" date="2016" name="PLoS ONE">
        <title>Complete Genome Sequence and Comparative Genomics of a Novel Myxobacterium Myxococcus hansupus.</title>
        <authorList>
            <person name="Sharma G."/>
            <person name="Narwani T."/>
            <person name="Subramanian S."/>
        </authorList>
    </citation>
    <scope>NUCLEOTIDE SEQUENCE [LARGE SCALE GENOMIC DNA]</scope>
    <source>
        <strain evidence="2">mixupus</strain>
    </source>
</reference>
<protein>
    <submittedName>
        <fullName evidence="1">Uncharacterized protein</fullName>
    </submittedName>
</protein>
<organism evidence="1 2">
    <name type="scientific">Pseudomyxococcus hansupus</name>
    <dbReference type="NCBI Taxonomy" id="1297742"/>
    <lineage>
        <taxon>Bacteria</taxon>
        <taxon>Pseudomonadati</taxon>
        <taxon>Myxococcota</taxon>
        <taxon>Myxococcia</taxon>
        <taxon>Myxococcales</taxon>
        <taxon>Cystobacterineae</taxon>
        <taxon>Myxococcaceae</taxon>
        <taxon>Pseudomyxococcus</taxon>
    </lineage>
</organism>
<sequence length="266" mass="28551">MSLTDIQNQTVAPTVQAILRWVGNSYHYGKIRINCHGDTDGGLMFMHTDAAHTNPDVCFFGSIAEWLVANGLPKVALRSMWRKLGKNCGLATISLAVCHSSKARGSQVTLYPDTMSGVEQIVARLQEHGYSGIAVSGHDEPFTAGLGAAAQGWVAAELAEAHVDGLAWWDPAVTQLATAQVNSLQQLGNLANIPQPLVQQLTADINNALLHNGVRNALIQGFTEQYRAMTAARMANAQPGQTLIRDATSGQYVRFAHHAGKKTTLA</sequence>
<name>A0A0H4WV94_9BACT</name>
<dbReference type="EMBL" id="CP012109">
    <property type="protein sequence ID" value="AKQ65498.1"/>
    <property type="molecule type" value="Genomic_DNA"/>
</dbReference>
<dbReference type="Proteomes" id="UP000009026">
    <property type="component" value="Chromosome"/>
</dbReference>
<proteinExistence type="predicted"/>
<keyword evidence="2" id="KW-1185">Reference proteome</keyword>
<accession>A0A0H4WV94</accession>
<gene>
    <name evidence="1" type="ORF">A176_002410</name>
</gene>
<dbReference type="KEGG" id="mym:A176_002410"/>